<evidence type="ECO:0000313" key="2">
    <source>
        <dbReference type="EMBL" id="CAA9569510.1"/>
    </source>
</evidence>
<sequence>MSPLLGRRKPKTSGPTWDEKNTLAANTSAAQAAGEGWRFSLKGSPRHYDDVRLIIEGSGTATVYFGEALTYERGAGVALWRIRARDLDWLPELYRWWAEQERIEPIRFTFHLYIPPDMKYPTLDLRQKPAEAVAALIRERAPRD</sequence>
<accession>A0A6J4V7V6</accession>
<feature type="region of interest" description="Disordered" evidence="1">
    <location>
        <begin position="1"/>
        <end position="20"/>
    </location>
</feature>
<organism evidence="2">
    <name type="scientific">uncultured Thermomicrobiales bacterium</name>
    <dbReference type="NCBI Taxonomy" id="1645740"/>
    <lineage>
        <taxon>Bacteria</taxon>
        <taxon>Pseudomonadati</taxon>
        <taxon>Thermomicrobiota</taxon>
        <taxon>Thermomicrobia</taxon>
        <taxon>Thermomicrobiales</taxon>
        <taxon>environmental samples</taxon>
    </lineage>
</organism>
<dbReference type="AlphaFoldDB" id="A0A6J4V7V6"/>
<protein>
    <submittedName>
        <fullName evidence="2">Uncharacterized protein</fullName>
    </submittedName>
</protein>
<evidence type="ECO:0000256" key="1">
    <source>
        <dbReference type="SAM" id="MobiDB-lite"/>
    </source>
</evidence>
<gene>
    <name evidence="2" type="ORF">AVDCRST_MAG19-2628</name>
</gene>
<feature type="compositionally biased region" description="Basic residues" evidence="1">
    <location>
        <begin position="1"/>
        <end position="11"/>
    </location>
</feature>
<name>A0A6J4V7V6_9BACT</name>
<dbReference type="EMBL" id="CADCWL010000130">
    <property type="protein sequence ID" value="CAA9569510.1"/>
    <property type="molecule type" value="Genomic_DNA"/>
</dbReference>
<reference evidence="2" key="1">
    <citation type="submission" date="2020-02" db="EMBL/GenBank/DDBJ databases">
        <authorList>
            <person name="Meier V. D."/>
        </authorList>
    </citation>
    <scope>NUCLEOTIDE SEQUENCE</scope>
    <source>
        <strain evidence="2">AVDCRST_MAG19</strain>
    </source>
</reference>
<proteinExistence type="predicted"/>